<dbReference type="AlphaFoldDB" id="A0A8C5RHF6"/>
<feature type="region of interest" description="Disordered" evidence="3">
    <location>
        <begin position="1"/>
        <end position="29"/>
    </location>
</feature>
<feature type="compositionally biased region" description="Basic and acidic residues" evidence="3">
    <location>
        <begin position="1"/>
        <end position="10"/>
    </location>
</feature>
<dbReference type="GO" id="GO:0060271">
    <property type="term" value="P:cilium assembly"/>
    <property type="evidence" value="ECO:0007669"/>
    <property type="project" value="InterPro"/>
</dbReference>
<comment type="similarity">
    <text evidence="1">Belongs to the HOATZ family.</text>
</comment>
<keyword evidence="5" id="KW-1185">Reference proteome</keyword>
<dbReference type="Pfam" id="PF17664">
    <property type="entry name" value="HOATZ-like"/>
    <property type="match status" value="1"/>
</dbReference>
<dbReference type="InterPro" id="IPR040681">
    <property type="entry name" value="HOATZ-like"/>
</dbReference>
<reference evidence="4" key="2">
    <citation type="submission" date="2025-09" db="UniProtKB">
        <authorList>
            <consortium name="Ensembl"/>
        </authorList>
    </citation>
    <scope>IDENTIFICATION</scope>
</reference>
<dbReference type="PANTHER" id="PTHR47231:SF1">
    <property type="entry name" value="CILIA- AND FLAGELLA-ASSOCIATED PROTEIN HOATZ"/>
    <property type="match status" value="1"/>
</dbReference>
<evidence type="ECO:0000256" key="3">
    <source>
        <dbReference type="SAM" id="MobiDB-lite"/>
    </source>
</evidence>
<organism evidence="4 5">
    <name type="scientific">Laticauda laticaudata</name>
    <name type="common">Blue-ringed sea krait</name>
    <name type="synonym">Blue-lipped sea krait</name>
    <dbReference type="NCBI Taxonomy" id="8630"/>
    <lineage>
        <taxon>Eukaryota</taxon>
        <taxon>Metazoa</taxon>
        <taxon>Chordata</taxon>
        <taxon>Craniata</taxon>
        <taxon>Vertebrata</taxon>
        <taxon>Euteleostomi</taxon>
        <taxon>Lepidosauria</taxon>
        <taxon>Squamata</taxon>
        <taxon>Bifurcata</taxon>
        <taxon>Unidentata</taxon>
        <taxon>Episquamata</taxon>
        <taxon>Toxicofera</taxon>
        <taxon>Serpentes</taxon>
        <taxon>Colubroidea</taxon>
        <taxon>Elapidae</taxon>
        <taxon>Laticaudinae</taxon>
        <taxon>Laticauda</taxon>
    </lineage>
</organism>
<name>A0A8C5RHF6_LATLA</name>
<accession>A0A8C5RHF6</accession>
<protein>
    <recommendedName>
        <fullName evidence="2">Cilia- and flagella-associated protein HOATZ</fullName>
    </recommendedName>
</protein>
<reference evidence="4" key="1">
    <citation type="submission" date="2025-08" db="UniProtKB">
        <authorList>
            <consortium name="Ensembl"/>
        </authorList>
    </citation>
    <scope>IDENTIFICATION</scope>
</reference>
<dbReference type="Ensembl" id="ENSLLTT00000003628.1">
    <property type="protein sequence ID" value="ENSLLTP00000003488.1"/>
    <property type="gene ID" value="ENSLLTG00000002624.1"/>
</dbReference>
<dbReference type="PANTHER" id="PTHR47231">
    <property type="entry name" value="UPF0722 PROTEIN C11ORF88"/>
    <property type="match status" value="1"/>
</dbReference>
<dbReference type="Proteomes" id="UP000694406">
    <property type="component" value="Unplaced"/>
</dbReference>
<sequence>METNPGEKETPPAMASSPPAPAAAPLPFAGSSEQDVALAKSFWDSVTLQPPLESRLGDGASCPRRSSAGSRENQDHKNQCLFSKGLLIGVAPIHPPPPHHCKHFSLQAKKREDIIALLKKQREERISVRLIFKLSKPPSPENQALLPCLTFLSFLPNCQLQHVTQKKE</sequence>
<evidence type="ECO:0000256" key="2">
    <source>
        <dbReference type="ARBA" id="ARBA00023657"/>
    </source>
</evidence>
<dbReference type="GeneTree" id="ENSGT01000000221542"/>
<evidence type="ECO:0000256" key="1">
    <source>
        <dbReference type="ARBA" id="ARBA00023451"/>
    </source>
</evidence>
<evidence type="ECO:0000313" key="4">
    <source>
        <dbReference type="Ensembl" id="ENSLLTP00000003488.1"/>
    </source>
</evidence>
<feature type="region of interest" description="Disordered" evidence="3">
    <location>
        <begin position="50"/>
        <end position="77"/>
    </location>
</feature>
<proteinExistence type="inferred from homology"/>
<evidence type="ECO:0000313" key="5">
    <source>
        <dbReference type="Proteomes" id="UP000694406"/>
    </source>
</evidence>